<reference evidence="7 8" key="1">
    <citation type="journal article" date="2021" name="Nat. Commun.">
        <title>Genetic determinants of endophytism in the Arabidopsis root mycobiome.</title>
        <authorList>
            <person name="Mesny F."/>
            <person name="Miyauchi S."/>
            <person name="Thiergart T."/>
            <person name="Pickel B."/>
            <person name="Atanasova L."/>
            <person name="Karlsson M."/>
            <person name="Huettel B."/>
            <person name="Barry K.W."/>
            <person name="Haridas S."/>
            <person name="Chen C."/>
            <person name="Bauer D."/>
            <person name="Andreopoulos W."/>
            <person name="Pangilinan J."/>
            <person name="LaButti K."/>
            <person name="Riley R."/>
            <person name="Lipzen A."/>
            <person name="Clum A."/>
            <person name="Drula E."/>
            <person name="Henrissat B."/>
            <person name="Kohler A."/>
            <person name="Grigoriev I.V."/>
            <person name="Martin F.M."/>
            <person name="Hacquard S."/>
        </authorList>
    </citation>
    <scope>NUCLEOTIDE SEQUENCE [LARGE SCALE GENOMIC DNA]</scope>
    <source>
        <strain evidence="7 8">MPI-CAGE-CH-0241</strain>
    </source>
</reference>
<feature type="transmembrane region" description="Helical" evidence="6">
    <location>
        <begin position="351"/>
        <end position="370"/>
    </location>
</feature>
<dbReference type="SUPFAM" id="SSF103481">
    <property type="entry name" value="Multidrug resistance efflux transporter EmrE"/>
    <property type="match status" value="1"/>
</dbReference>
<keyword evidence="8" id="KW-1185">Reference proteome</keyword>
<evidence type="ECO:0000256" key="3">
    <source>
        <dbReference type="ARBA" id="ARBA00022989"/>
    </source>
</evidence>
<feature type="region of interest" description="Disordered" evidence="5">
    <location>
        <begin position="1"/>
        <end position="36"/>
    </location>
</feature>
<dbReference type="PANTHER" id="PTHR12570">
    <property type="match status" value="1"/>
</dbReference>
<dbReference type="EMBL" id="JAGPYM010000006">
    <property type="protein sequence ID" value="KAH6893555.1"/>
    <property type="molecule type" value="Genomic_DNA"/>
</dbReference>
<dbReference type="Proteomes" id="UP000777438">
    <property type="component" value="Unassembled WGS sequence"/>
</dbReference>
<feature type="region of interest" description="Disordered" evidence="5">
    <location>
        <begin position="558"/>
        <end position="585"/>
    </location>
</feature>
<dbReference type="OrthoDB" id="165382at2759"/>
<accession>A0A9P8WC13</accession>
<feature type="compositionally biased region" description="Basic and acidic residues" evidence="5">
    <location>
        <begin position="119"/>
        <end position="133"/>
    </location>
</feature>
<organism evidence="7 8">
    <name type="scientific">Thelonectria olida</name>
    <dbReference type="NCBI Taxonomy" id="1576542"/>
    <lineage>
        <taxon>Eukaryota</taxon>
        <taxon>Fungi</taxon>
        <taxon>Dikarya</taxon>
        <taxon>Ascomycota</taxon>
        <taxon>Pezizomycotina</taxon>
        <taxon>Sordariomycetes</taxon>
        <taxon>Hypocreomycetidae</taxon>
        <taxon>Hypocreales</taxon>
        <taxon>Nectriaceae</taxon>
        <taxon>Thelonectria</taxon>
    </lineage>
</organism>
<evidence type="ECO:0000313" key="8">
    <source>
        <dbReference type="Proteomes" id="UP000777438"/>
    </source>
</evidence>
<feature type="transmembrane region" description="Helical" evidence="6">
    <location>
        <begin position="219"/>
        <end position="237"/>
    </location>
</feature>
<feature type="region of interest" description="Disordered" evidence="5">
    <location>
        <begin position="110"/>
        <end position="157"/>
    </location>
</feature>
<comment type="subcellular location">
    <subcellularLocation>
        <location evidence="1">Membrane</location>
        <topology evidence="1">Multi-pass membrane protein</topology>
    </subcellularLocation>
</comment>
<dbReference type="InterPro" id="IPR008521">
    <property type="entry name" value="Mg_trans_NIPA"/>
</dbReference>
<protein>
    <submittedName>
        <fullName evidence="7">Magnesium transporter NIPA-domain-containing protein</fullName>
    </submittedName>
</protein>
<keyword evidence="4 6" id="KW-0472">Membrane</keyword>
<evidence type="ECO:0000256" key="5">
    <source>
        <dbReference type="SAM" id="MobiDB-lite"/>
    </source>
</evidence>
<evidence type="ECO:0000256" key="6">
    <source>
        <dbReference type="SAM" id="Phobius"/>
    </source>
</evidence>
<keyword evidence="3 6" id="KW-1133">Transmembrane helix</keyword>
<dbReference type="AlphaFoldDB" id="A0A9P8WC13"/>
<dbReference type="GO" id="GO:0016020">
    <property type="term" value="C:membrane"/>
    <property type="evidence" value="ECO:0007669"/>
    <property type="project" value="UniProtKB-SubCell"/>
</dbReference>
<dbReference type="PANTHER" id="PTHR12570:SF65">
    <property type="entry name" value="MAGNESIUM TRANSPORTER NIPA9-RELATED"/>
    <property type="match status" value="1"/>
</dbReference>
<sequence length="742" mass="79969">MPRAIVELPGPSLTSDPWPHSLFSDSPDGDKGDDPKDNLQRWSSLIGIITAIVGNILIALALNVQRYAHIKLHKERHRIRRRAKDAIKRAQSGNQVGSYGTLNGNGYHNDAGAGASAMDSDHHHMDDSHESDPLRGSFHSGGSNDSDCDEEDEGNSSSYLKSPYWWLGQVLITLGEMGNFLAYGFAPASIVSPLGVVALISNCIIAPAMFHERFRQRDFWGVVIAVAGVVTVVLSANQEEGKLNPHDVWDAITSTAFEIYLGVTISLIIALMWLSPRYGRRTILIDLGLVGLFGGYTALSTKGVSSMLSSTLWRAFTTPVTYVLILILLFTAIMQVRYVNKALQRFDSTQVIPIQFVTFTLCVILGSAVLYRDFERTTPEQAAKFVGGCLLTFFGVFLITSGREPSHDDDDVLSDAEGVEETIGLAPQDASALPPAQNAQDVEATKSQSRSRRSSRLSQTSETESVRVVTPLHDGPGMWPMGSNGSHSSPGLDAPMHNHYPWDVGVPSTPPGQGIRTFSADAVLVTPGRGTAAGSTTAPAASNPTTPLARDALIAPDGALPPRPGLSPTKSGGTHHRPRTFISPSPLSSTVTAVVKDAFLRATDDPRMNKSSLRRIRSQIRAGLFFNDDSSSDVAQAYEAIPEDVLASAFGDTESPAGDEVRGQEVRRRSRSVSDTLGDFFGVRRNKHRKDDHQPSSDVEEGTAAGISASTTHPLFDEDAIISRPFAGPLQADKQNTATPNP</sequence>
<evidence type="ECO:0000256" key="1">
    <source>
        <dbReference type="ARBA" id="ARBA00004141"/>
    </source>
</evidence>
<dbReference type="Pfam" id="PF05653">
    <property type="entry name" value="Mg_trans_NIPA"/>
    <property type="match status" value="1"/>
</dbReference>
<evidence type="ECO:0000256" key="2">
    <source>
        <dbReference type="ARBA" id="ARBA00022692"/>
    </source>
</evidence>
<gene>
    <name evidence="7" type="ORF">B0T10DRAFT_457655</name>
</gene>
<evidence type="ECO:0000256" key="4">
    <source>
        <dbReference type="ARBA" id="ARBA00023136"/>
    </source>
</evidence>
<evidence type="ECO:0000313" key="7">
    <source>
        <dbReference type="EMBL" id="KAH6893555.1"/>
    </source>
</evidence>
<feature type="transmembrane region" description="Helical" evidence="6">
    <location>
        <begin position="257"/>
        <end position="275"/>
    </location>
</feature>
<feature type="transmembrane region" description="Helical" evidence="6">
    <location>
        <begin position="42"/>
        <end position="64"/>
    </location>
</feature>
<feature type="region of interest" description="Disordered" evidence="5">
    <location>
        <begin position="427"/>
        <end position="492"/>
    </location>
</feature>
<dbReference type="InterPro" id="IPR037185">
    <property type="entry name" value="EmrE-like"/>
</dbReference>
<feature type="transmembrane region" description="Helical" evidence="6">
    <location>
        <begin position="190"/>
        <end position="210"/>
    </location>
</feature>
<name>A0A9P8WC13_9HYPO</name>
<comment type="caution">
    <text evidence="7">The sequence shown here is derived from an EMBL/GenBank/DDBJ whole genome shotgun (WGS) entry which is preliminary data.</text>
</comment>
<proteinExistence type="predicted"/>
<dbReference type="GO" id="GO:0015095">
    <property type="term" value="F:magnesium ion transmembrane transporter activity"/>
    <property type="evidence" value="ECO:0007669"/>
    <property type="project" value="InterPro"/>
</dbReference>
<feature type="transmembrane region" description="Helical" evidence="6">
    <location>
        <begin position="164"/>
        <end position="184"/>
    </location>
</feature>
<keyword evidence="2 6" id="KW-0812">Transmembrane</keyword>
<feature type="transmembrane region" description="Helical" evidence="6">
    <location>
        <begin position="319"/>
        <end position="339"/>
    </location>
</feature>
<feature type="transmembrane region" description="Helical" evidence="6">
    <location>
        <begin position="382"/>
        <end position="400"/>
    </location>
</feature>
<feature type="compositionally biased region" description="Polar residues" evidence="5">
    <location>
        <begin position="733"/>
        <end position="742"/>
    </location>
</feature>
<feature type="region of interest" description="Disordered" evidence="5">
    <location>
        <begin position="650"/>
        <end position="742"/>
    </location>
</feature>